<dbReference type="Proteomes" id="UP000272140">
    <property type="component" value="Unassembled WGS sequence"/>
</dbReference>
<reference evidence="3" key="2">
    <citation type="submission" date="2018-11" db="EMBL/GenBank/DDBJ databases">
        <title>FDA dAtabase for Regulatory Grade micrObial Sequences (FDA-ARGOS): Supporting development and validation of Infectious Disease Dx tests.</title>
        <authorList>
            <person name="Plongla R."/>
            <person name="Gilligan P."/>
            <person name="Tallon L.J."/>
            <person name="Sadzewicz L."/>
            <person name="Zhao X."/>
            <person name="Vavikolanu K."/>
            <person name="Mehta A."/>
            <person name="Aluvathingal J."/>
            <person name="Nadendla S."/>
            <person name="Geyer C."/>
            <person name="Nandy P."/>
            <person name="Yan Y."/>
            <person name="Sichtig H."/>
        </authorList>
    </citation>
    <scope>NUCLEOTIDE SEQUENCE</scope>
    <source>
        <strain evidence="3">FDAARGOS_544</strain>
    </source>
</reference>
<dbReference type="Pfam" id="PF06527">
    <property type="entry name" value="TniQ"/>
    <property type="match status" value="1"/>
</dbReference>
<sequence>MTPLLFVPASYPDELFGSWLARIRLHNGPIAWRKFLENSGVPSVRPRSLYDIVPYTEYIEPFVAMLGQSYEDVLVTLTTLPYRLTFDAANGLDGHLSGTQSLPKLYTSRNRPSSQLRNILNSRRAETAIRYCPLCLSFDTHEYGEPFWHRAHQLPNVAYCYRHLVRLRTTCPQCRRAFLLPRLATIEAARIRCHCGEDLTQTAQYVEPTEVMQRLVEISVSALKNCTFTHARDPIRAFLRDAMHPADYATTLQRAFGADMGDKATSLFRGIDAAASVQLRNTFRHALARECCALLAALNLDLDTLHAHVAKTAETPDSRSVSFSERMTVERIRERLIEKVRVRPGCRPSQCGREYWYLRLYDASWLVRQWPSVIRLKKTQMPTIADDRRTIEQFLRQHRQLVAAIWANLLNTPAGIRARLRDRPWLENQHTKWKRPLRTDRQTPTRAMHHLVLLVEAVRNLSSNSVRPRAIRRPTLAAHANLTISQVNVALSYCPSLSTVIRTFNRHRRLRSLEWAVNQLAEQGKSVTVSTVVNRSGLWHTPMVDCFATMLVERYYLASAAQSPSPLIRP</sequence>
<proteinExistence type="predicted"/>
<dbReference type="RefSeq" id="WP_082409477.1">
    <property type="nucleotide sequence ID" value="NZ_RKIO01000003.1"/>
</dbReference>
<reference evidence="4" key="1">
    <citation type="submission" date="2018-11" db="EMBL/GenBank/DDBJ databases">
        <title>FDA dAtabase for Regulatory Grade micrObial Sequences (FDA-ARGOS): Supporting development and validation of Infectious Disease Dx tests.</title>
        <authorList>
            <person name="Goldberg B."/>
            <person name="Campos J."/>
            <person name="Tallon L."/>
            <person name="Sadzewicz L."/>
            <person name="Zhao X."/>
            <person name="Vavikolanu K."/>
            <person name="Mehta A."/>
            <person name="Aluvathingal J."/>
            <person name="Nadendla S."/>
            <person name="Geyer C."/>
            <person name="Nandy P."/>
            <person name="Yan Y."/>
            <person name="Sichtig H."/>
        </authorList>
    </citation>
    <scope>NUCLEOTIDE SEQUENCE [LARGE SCALE GENOMIC DNA]</scope>
    <source>
        <strain evidence="4">FDAARGOS_544</strain>
    </source>
</reference>
<evidence type="ECO:0000313" key="4">
    <source>
        <dbReference type="Proteomes" id="UP000272140"/>
    </source>
</evidence>
<dbReference type="EMBL" id="CP034546">
    <property type="protein sequence ID" value="AZQ53087.1"/>
    <property type="molecule type" value="Genomic_DNA"/>
</dbReference>
<dbReference type="InterPro" id="IPR009492">
    <property type="entry name" value="TniQ"/>
</dbReference>
<evidence type="ECO:0000259" key="1">
    <source>
        <dbReference type="Pfam" id="PF06527"/>
    </source>
</evidence>
<dbReference type="EMBL" id="RKIO01000003">
    <property type="protein sequence ID" value="RSC10278.1"/>
    <property type="molecule type" value="Genomic_DNA"/>
</dbReference>
<reference evidence="2 5" key="3">
    <citation type="submission" date="2018-12" db="EMBL/GenBank/DDBJ databases">
        <title>Cadmium resistance mechanism in endophytic bacteria Burkholderia cenocepacia YG-3.</title>
        <authorList>
            <person name="Zhang X."/>
            <person name="Wang X."/>
            <person name="Zhu Y."/>
        </authorList>
    </citation>
    <scope>NUCLEOTIDE SEQUENCE [LARGE SCALE GENOMIC DNA]</scope>
    <source>
        <strain evidence="2 5">YG-3</strain>
    </source>
</reference>
<gene>
    <name evidence="2" type="ORF">D5R55_19055</name>
    <name evidence="3" type="ORF">EGT41_17595</name>
</gene>
<name>A0A427NS43_9BURK</name>
<evidence type="ECO:0000313" key="3">
    <source>
        <dbReference type="EMBL" id="RSC10278.1"/>
    </source>
</evidence>
<feature type="domain" description="TniQ" evidence="1">
    <location>
        <begin position="6"/>
        <end position="167"/>
    </location>
</feature>
<accession>A0A427NS43</accession>
<dbReference type="AlphaFoldDB" id="A0A427NS43"/>
<organism evidence="3 4">
    <name type="scientific">Burkholderia cenocepacia</name>
    <dbReference type="NCBI Taxonomy" id="95486"/>
    <lineage>
        <taxon>Bacteria</taxon>
        <taxon>Pseudomonadati</taxon>
        <taxon>Pseudomonadota</taxon>
        <taxon>Betaproteobacteria</taxon>
        <taxon>Burkholderiales</taxon>
        <taxon>Burkholderiaceae</taxon>
        <taxon>Burkholderia</taxon>
        <taxon>Burkholderia cepacia complex</taxon>
    </lineage>
</organism>
<evidence type="ECO:0000313" key="2">
    <source>
        <dbReference type="EMBL" id="AZQ53087.1"/>
    </source>
</evidence>
<dbReference type="Proteomes" id="UP000277191">
    <property type="component" value="Chromosome 2"/>
</dbReference>
<protein>
    <recommendedName>
        <fullName evidence="1">TniQ domain-containing protein</fullName>
    </recommendedName>
</protein>
<evidence type="ECO:0000313" key="5">
    <source>
        <dbReference type="Proteomes" id="UP000277191"/>
    </source>
</evidence>